<dbReference type="OrthoDB" id="8376874at2759"/>
<evidence type="ECO:0000313" key="1">
    <source>
        <dbReference type="EMBL" id="QQP53252.1"/>
    </source>
</evidence>
<gene>
    <name evidence="1" type="ORF">FKW44_005664</name>
</gene>
<dbReference type="AlphaFoldDB" id="A0A7T8KC92"/>
<dbReference type="Proteomes" id="UP000595437">
    <property type="component" value="Chromosome 4"/>
</dbReference>
<evidence type="ECO:0000313" key="2">
    <source>
        <dbReference type="Proteomes" id="UP000595437"/>
    </source>
</evidence>
<proteinExistence type="predicted"/>
<sequence length="236" mass="27000">MESRWVAEQKTYNTQRILAKIEKGKNQTKYTQKCLQACKSWGGPATTVEELNKILQERSDTAEKILRTELSYYPHKADVIQQPDLFRVNNISSDDQLLNFCALLSGNDPMSGYVNLPSNKDVLKLLPSCETNQPTGDEDEERISVGMMYITLVSEGDVNTWYLAVCTEECSGTYNMDFLQRVDKSSNLIWKHPSKPDRATLRPESIIQCVIDGDWDVSKQRNMTFTLRNHTYVDTL</sequence>
<protein>
    <submittedName>
        <fullName evidence="1">Uncharacterized protein</fullName>
    </submittedName>
</protein>
<organism evidence="1 2">
    <name type="scientific">Caligus rogercresseyi</name>
    <name type="common">Sea louse</name>
    <dbReference type="NCBI Taxonomy" id="217165"/>
    <lineage>
        <taxon>Eukaryota</taxon>
        <taxon>Metazoa</taxon>
        <taxon>Ecdysozoa</taxon>
        <taxon>Arthropoda</taxon>
        <taxon>Crustacea</taxon>
        <taxon>Multicrustacea</taxon>
        <taxon>Hexanauplia</taxon>
        <taxon>Copepoda</taxon>
        <taxon>Siphonostomatoida</taxon>
        <taxon>Caligidae</taxon>
        <taxon>Caligus</taxon>
    </lineage>
</organism>
<name>A0A7T8KC92_CALRO</name>
<keyword evidence="2" id="KW-1185">Reference proteome</keyword>
<dbReference type="EMBL" id="CP045893">
    <property type="protein sequence ID" value="QQP53252.1"/>
    <property type="molecule type" value="Genomic_DNA"/>
</dbReference>
<feature type="non-terminal residue" evidence="1">
    <location>
        <position position="236"/>
    </location>
</feature>
<reference evidence="2" key="1">
    <citation type="submission" date="2021-01" db="EMBL/GenBank/DDBJ databases">
        <title>Caligus Genome Assembly.</title>
        <authorList>
            <person name="Gallardo-Escarate C."/>
        </authorList>
    </citation>
    <scope>NUCLEOTIDE SEQUENCE [LARGE SCALE GENOMIC DNA]</scope>
</reference>
<accession>A0A7T8KC92</accession>